<dbReference type="GO" id="GO:0004177">
    <property type="term" value="F:aminopeptidase activity"/>
    <property type="evidence" value="ECO:0007669"/>
    <property type="project" value="UniProtKB-KW"/>
</dbReference>
<dbReference type="RefSeq" id="WP_176272214.1">
    <property type="nucleotide sequence ID" value="NZ_JABWTA010000001.1"/>
</dbReference>
<dbReference type="Pfam" id="PF04389">
    <property type="entry name" value="Peptidase_M28"/>
    <property type="match status" value="1"/>
</dbReference>
<keyword evidence="6" id="KW-0862">Zinc</keyword>
<evidence type="ECO:0000313" key="10">
    <source>
        <dbReference type="Proteomes" id="UP000546031"/>
    </source>
</evidence>
<comment type="caution">
    <text evidence="9">The sequence shown here is derived from an EMBL/GenBank/DDBJ whole genome shotgun (WGS) entry which is preliminary data.</text>
</comment>
<feature type="signal peptide" evidence="7">
    <location>
        <begin position="1"/>
        <end position="19"/>
    </location>
</feature>
<reference evidence="9 10" key="1">
    <citation type="submission" date="2020-06" db="EMBL/GenBank/DDBJ databases">
        <title>Altererythrobacter lutimaris sp. nov., a marine bacterium isolated from a tidal flat.</title>
        <authorList>
            <person name="Kim D."/>
            <person name="Yoo Y."/>
            <person name="Kim J.-J."/>
        </authorList>
    </citation>
    <scope>NUCLEOTIDE SEQUENCE [LARGE SCALE GENOMIC DNA]</scope>
    <source>
        <strain evidence="9 10">JGD-16</strain>
    </source>
</reference>
<dbReference type="PANTHER" id="PTHR12147">
    <property type="entry name" value="METALLOPEPTIDASE M28 FAMILY MEMBER"/>
    <property type="match status" value="1"/>
</dbReference>
<gene>
    <name evidence="9" type="ORF">HUO12_03110</name>
</gene>
<keyword evidence="2" id="KW-0645">Protease</keyword>
<name>A0A850HA97_9SPHN</name>
<dbReference type="EMBL" id="JABWTA010000001">
    <property type="protein sequence ID" value="NVE93881.1"/>
    <property type="molecule type" value="Genomic_DNA"/>
</dbReference>
<evidence type="ECO:0000313" key="9">
    <source>
        <dbReference type="EMBL" id="NVE93881.1"/>
    </source>
</evidence>
<feature type="domain" description="Peptidase M28" evidence="8">
    <location>
        <begin position="263"/>
        <end position="455"/>
    </location>
</feature>
<evidence type="ECO:0000259" key="8">
    <source>
        <dbReference type="Pfam" id="PF04389"/>
    </source>
</evidence>
<keyword evidence="5" id="KW-0378">Hydrolase</keyword>
<evidence type="ECO:0000256" key="5">
    <source>
        <dbReference type="ARBA" id="ARBA00022801"/>
    </source>
</evidence>
<dbReference type="SUPFAM" id="SSF53187">
    <property type="entry name" value="Zn-dependent exopeptidases"/>
    <property type="match status" value="1"/>
</dbReference>
<keyword evidence="1" id="KW-0031">Aminopeptidase</keyword>
<dbReference type="AlphaFoldDB" id="A0A850HA97"/>
<feature type="chain" id="PRO_5032409854" evidence="7">
    <location>
        <begin position="20"/>
        <end position="487"/>
    </location>
</feature>
<evidence type="ECO:0000256" key="6">
    <source>
        <dbReference type="ARBA" id="ARBA00022833"/>
    </source>
</evidence>
<evidence type="ECO:0000256" key="7">
    <source>
        <dbReference type="SAM" id="SignalP"/>
    </source>
</evidence>
<dbReference type="InterPro" id="IPR045175">
    <property type="entry name" value="M28_fam"/>
</dbReference>
<dbReference type="GO" id="GO:0008235">
    <property type="term" value="F:metalloexopeptidase activity"/>
    <property type="evidence" value="ECO:0007669"/>
    <property type="project" value="InterPro"/>
</dbReference>
<organism evidence="9 10">
    <name type="scientific">Altererythrobacter lutimaris</name>
    <dbReference type="NCBI Taxonomy" id="2743979"/>
    <lineage>
        <taxon>Bacteria</taxon>
        <taxon>Pseudomonadati</taxon>
        <taxon>Pseudomonadota</taxon>
        <taxon>Alphaproteobacteria</taxon>
        <taxon>Sphingomonadales</taxon>
        <taxon>Erythrobacteraceae</taxon>
        <taxon>Altererythrobacter</taxon>
    </lineage>
</organism>
<proteinExistence type="predicted"/>
<dbReference type="GO" id="GO:0006508">
    <property type="term" value="P:proteolysis"/>
    <property type="evidence" value="ECO:0007669"/>
    <property type="project" value="UniProtKB-KW"/>
</dbReference>
<keyword evidence="10" id="KW-1185">Reference proteome</keyword>
<evidence type="ECO:0000256" key="3">
    <source>
        <dbReference type="ARBA" id="ARBA00022723"/>
    </source>
</evidence>
<evidence type="ECO:0000256" key="2">
    <source>
        <dbReference type="ARBA" id="ARBA00022670"/>
    </source>
</evidence>
<keyword evidence="4 7" id="KW-0732">Signal</keyword>
<dbReference type="PANTHER" id="PTHR12147:SF56">
    <property type="entry name" value="AMINOPEPTIDASE YDR415C-RELATED"/>
    <property type="match status" value="1"/>
</dbReference>
<dbReference type="GO" id="GO:0046872">
    <property type="term" value="F:metal ion binding"/>
    <property type="evidence" value="ECO:0007669"/>
    <property type="project" value="UniProtKB-KW"/>
</dbReference>
<dbReference type="PROSITE" id="PS51257">
    <property type="entry name" value="PROKAR_LIPOPROTEIN"/>
    <property type="match status" value="1"/>
</dbReference>
<evidence type="ECO:0000256" key="4">
    <source>
        <dbReference type="ARBA" id="ARBA00022729"/>
    </source>
</evidence>
<keyword evidence="3" id="KW-0479">Metal-binding</keyword>
<evidence type="ECO:0000256" key="1">
    <source>
        <dbReference type="ARBA" id="ARBA00022438"/>
    </source>
</evidence>
<dbReference type="Gene3D" id="3.40.630.10">
    <property type="entry name" value="Zn peptidases"/>
    <property type="match status" value="1"/>
</dbReference>
<dbReference type="InterPro" id="IPR007484">
    <property type="entry name" value="Peptidase_M28"/>
</dbReference>
<dbReference type="Proteomes" id="UP000546031">
    <property type="component" value="Unassembled WGS sequence"/>
</dbReference>
<protein>
    <submittedName>
        <fullName evidence="9">M28 family peptidase</fullName>
    </submittedName>
</protein>
<sequence>MPLRASLIGLLCVFVTACATPSGVSKSEFAEIERAMAEHINVLASDGFEGRRPGTRGERLTLDYLRDEFEKRGLVSGTNDPANPWFAPVELVRTKAVASRVEFVTNGEPVALDASEAFATTNLRRSLLEYAPLLFAGASLSERPEDELVGQVVVLTSSPMRSAGYSKAAFDAGAAAVLQVVENEEVIERFRRFLGTERFRLESETRDELTAYVTRDALTKIIGEEQFAALEQAASDPEFAGQLLPITARIEASRQSPSIVSHNFIGKIQGTKPEAGALILMGHWDHFGQCGDEADPDRICNGAIDNASGLAVMIELSARLQARGPHDRDIYFLGTTAEEWGLLGAKAFIARPPLPLDEVVGIFNFDTIAIAGRGSPVVFLGEGYTALDPFVLKAIDRAGRDLGPRELAEQFVRRQDGWAFLEAGIPSIMLTGALGAPEMQAYFQSRYHNAQDNPGELVLSGAVEDMLLHEDLVVELADAERYPAGGE</sequence>
<accession>A0A850HA97</accession>